<dbReference type="Proteomes" id="UP000654720">
    <property type="component" value="Chromosome"/>
</dbReference>
<gene>
    <name evidence="2" type="ORF">DXA50_09120</name>
    <name evidence="1" type="ORF">I6J59_04375</name>
</gene>
<dbReference type="OrthoDB" id="618659at2"/>
<evidence type="ECO:0008006" key="5">
    <source>
        <dbReference type="Google" id="ProtNLM"/>
    </source>
</evidence>
<keyword evidence="4" id="KW-1185">Reference proteome</keyword>
<dbReference type="GeneID" id="93096286"/>
<reference evidence="2 3" key="1">
    <citation type="submission" date="2018-08" db="EMBL/GenBank/DDBJ databases">
        <title>A genome reference for cultivated species of the human gut microbiota.</title>
        <authorList>
            <person name="Zou Y."/>
            <person name="Xue W."/>
            <person name="Luo G."/>
        </authorList>
    </citation>
    <scope>NUCLEOTIDE SEQUENCE [LARGE SCALE GENOMIC DNA]</scope>
    <source>
        <strain evidence="2 3">OF02-7</strain>
    </source>
</reference>
<dbReference type="PROSITE" id="PS51257">
    <property type="entry name" value="PROKAR_LIPOPROTEIN"/>
    <property type="match status" value="1"/>
</dbReference>
<accession>A0A413INJ6</accession>
<name>A0A413INJ6_9BACT</name>
<dbReference type="EMBL" id="CP069450">
    <property type="protein sequence ID" value="QRO50873.1"/>
    <property type="molecule type" value="Genomic_DNA"/>
</dbReference>
<dbReference type="RefSeq" id="WP_027200542.1">
    <property type="nucleotide sequence ID" value="NZ_CAJKXH010000003.1"/>
</dbReference>
<dbReference type="InterPro" id="IPR032183">
    <property type="entry name" value="PKD-like"/>
</dbReference>
<proteinExistence type="predicted"/>
<sequence>MRKIHILFCLSFFLIFGCLEDEGNYDYDDIKEPKWHTDQPISVYATEHNVMKLRGHDAFRWDTDSVSREREVRYEWKLNDVVIATEADIDIPVDSVIKWTKMEELCATDKWVRGSFTVIDKEFETHFMKVVSFFITPYRSNGDWFVLTEKEGEGECYFVKRTYNREESKDEFELQDSFSEINALSISGKPVFLGYTRTAKNVGPMGSITIMTDEVAYEVDAATFELHSELKDLFGGGVPSGFSPVARVDAWEADRGTGLCTFLANKDGKLYRRQLSKNNLGGMFINTPYELDEKGYKITEFGTRLYGFTSIPCWDEKNNRVIMIAFASKQAGSGWGDPSYLATSLIPLKNDGSLTNCPPVWGFESGTKVLNMGYMKSAMLNFTTSLNVYSVIYNDASGKTWCGEFIMNPSDGSIKQSVAPMPPFYPEGADSRVIECPARISDDALILVTCSSSNAKAKNQVVYTDGNHVNYLLVASEYASKPMITDFPEKVTYIGYGTSDVGAIGKYDLLVVGGENGTLKFYDISDRDRPKCVETMTFDGKITMAKEMATGVTGVDEY</sequence>
<evidence type="ECO:0000313" key="1">
    <source>
        <dbReference type="EMBL" id="QRO50873.1"/>
    </source>
</evidence>
<protein>
    <recommendedName>
        <fullName evidence="5">Lipoprotein</fullName>
    </recommendedName>
</protein>
<dbReference type="Pfam" id="PF16407">
    <property type="entry name" value="PKD_2"/>
    <property type="match status" value="1"/>
</dbReference>
<dbReference type="EMBL" id="QSCR01000013">
    <property type="protein sequence ID" value="RGY17965.1"/>
    <property type="molecule type" value="Genomic_DNA"/>
</dbReference>
<evidence type="ECO:0000313" key="2">
    <source>
        <dbReference type="EMBL" id="RGY17965.1"/>
    </source>
</evidence>
<evidence type="ECO:0000313" key="3">
    <source>
        <dbReference type="Proteomes" id="UP000286063"/>
    </source>
</evidence>
<dbReference type="Proteomes" id="UP000286063">
    <property type="component" value="Unassembled WGS sequence"/>
</dbReference>
<evidence type="ECO:0000313" key="4">
    <source>
        <dbReference type="Proteomes" id="UP000654720"/>
    </source>
</evidence>
<reference evidence="1 4" key="2">
    <citation type="submission" date="2021-02" db="EMBL/GenBank/DDBJ databases">
        <title>FDA dAtabase for Regulatory Grade micrObial Sequences (FDA-ARGOS): Supporting development and validation of Infectious Disease Dx tests.</title>
        <authorList>
            <person name="Carlson P."/>
            <person name="Fischbach M."/>
            <person name="Hastie J."/>
            <person name="Bilen M."/>
            <person name="Cheng A."/>
            <person name="Tallon L."/>
            <person name="Sadzewicz L."/>
            <person name="Zhao X."/>
            <person name="Boylan J."/>
            <person name="Ott S."/>
            <person name="Bowen H."/>
            <person name="Vavikolanu K."/>
            <person name="Mehta A."/>
            <person name="Aluvathingal J."/>
            <person name="Nadendla S."/>
            <person name="Yan Y."/>
            <person name="Sichtig H."/>
        </authorList>
    </citation>
    <scope>NUCLEOTIDE SEQUENCE [LARGE SCALE GENOMIC DNA]</scope>
    <source>
        <strain evidence="1 4">FDAARGOS_1229</strain>
    </source>
</reference>
<dbReference type="AlphaFoldDB" id="A0A413INJ6"/>
<organism evidence="2 3">
    <name type="scientific">Butyricimonas virosa</name>
    <dbReference type="NCBI Taxonomy" id="544645"/>
    <lineage>
        <taxon>Bacteria</taxon>
        <taxon>Pseudomonadati</taxon>
        <taxon>Bacteroidota</taxon>
        <taxon>Bacteroidia</taxon>
        <taxon>Bacteroidales</taxon>
        <taxon>Odoribacteraceae</taxon>
        <taxon>Butyricimonas</taxon>
    </lineage>
</organism>